<protein>
    <submittedName>
        <fullName evidence="1">Uncharacterized protein</fullName>
    </submittedName>
</protein>
<name>A0ACC1R2T3_9HYPO</name>
<proteinExistence type="predicted"/>
<evidence type="ECO:0000313" key="2">
    <source>
        <dbReference type="Proteomes" id="UP001148737"/>
    </source>
</evidence>
<accession>A0ACC1R2T3</accession>
<gene>
    <name evidence="1" type="ORF">NLG97_g1777</name>
</gene>
<reference evidence="1" key="1">
    <citation type="submission" date="2022-07" db="EMBL/GenBank/DDBJ databases">
        <title>Genome Sequence of Lecanicillium saksenae.</title>
        <authorList>
            <person name="Buettner E."/>
        </authorList>
    </citation>
    <scope>NUCLEOTIDE SEQUENCE</scope>
    <source>
        <strain evidence="1">VT-O1</strain>
    </source>
</reference>
<dbReference type="Proteomes" id="UP001148737">
    <property type="component" value="Unassembled WGS sequence"/>
</dbReference>
<sequence>MASQNRRNENPYSGEYSDIADSSPYGYGGRDVELASWDNSHAGTTNPILDECRDMDRSIDALEHNVEEVRIVQQRILNDAESSASSEANTKLQSLASDIMSLCHQLTDRVRAIKSNPDSRAAMNRAQVDRVDRRLRQAVQVYQQVRSDFYRRTQEQVARQYRIVRPEATEDEVRAAVEDTTPGSQIFSEALLAQSSNRQGRARVALSEVQHRHQALAAMERQMAELAQLFQDMDTLVVQQDDYVKQIETSGADATDNMIKGNAQVSAAIVTARKTRVKKWICLGICVLILAVVVIMILVWYYIIRKKDEAPKGQ</sequence>
<comment type="caution">
    <text evidence="1">The sequence shown here is derived from an EMBL/GenBank/DDBJ whole genome shotgun (WGS) entry which is preliminary data.</text>
</comment>
<organism evidence="1 2">
    <name type="scientific">Lecanicillium saksenae</name>
    <dbReference type="NCBI Taxonomy" id="468837"/>
    <lineage>
        <taxon>Eukaryota</taxon>
        <taxon>Fungi</taxon>
        <taxon>Dikarya</taxon>
        <taxon>Ascomycota</taxon>
        <taxon>Pezizomycotina</taxon>
        <taxon>Sordariomycetes</taxon>
        <taxon>Hypocreomycetidae</taxon>
        <taxon>Hypocreales</taxon>
        <taxon>Cordycipitaceae</taxon>
        <taxon>Lecanicillium</taxon>
    </lineage>
</organism>
<keyword evidence="2" id="KW-1185">Reference proteome</keyword>
<evidence type="ECO:0000313" key="1">
    <source>
        <dbReference type="EMBL" id="KAJ3497589.1"/>
    </source>
</evidence>
<dbReference type="EMBL" id="JANAKD010000101">
    <property type="protein sequence ID" value="KAJ3497589.1"/>
    <property type="molecule type" value="Genomic_DNA"/>
</dbReference>